<evidence type="ECO:0000313" key="3">
    <source>
        <dbReference type="Proteomes" id="UP001162734"/>
    </source>
</evidence>
<organism evidence="2 3">
    <name type="scientific">Anaeromyxobacter paludicola</name>
    <dbReference type="NCBI Taxonomy" id="2918171"/>
    <lineage>
        <taxon>Bacteria</taxon>
        <taxon>Pseudomonadati</taxon>
        <taxon>Myxococcota</taxon>
        <taxon>Myxococcia</taxon>
        <taxon>Myxococcales</taxon>
        <taxon>Cystobacterineae</taxon>
        <taxon>Anaeromyxobacteraceae</taxon>
        <taxon>Anaeromyxobacter</taxon>
    </lineage>
</organism>
<dbReference type="InterPro" id="IPR038186">
    <property type="entry name" value="CHAD_dom_sf"/>
</dbReference>
<keyword evidence="3" id="KW-1185">Reference proteome</keyword>
<dbReference type="Pfam" id="PF05235">
    <property type="entry name" value="CHAD"/>
    <property type="match status" value="1"/>
</dbReference>
<dbReference type="PROSITE" id="PS51708">
    <property type="entry name" value="CHAD"/>
    <property type="match status" value="1"/>
</dbReference>
<dbReference type="EMBL" id="AP025592">
    <property type="protein sequence ID" value="BDG10866.1"/>
    <property type="molecule type" value="Genomic_DNA"/>
</dbReference>
<accession>A0ABN6NCQ0</accession>
<sequence>MKPGDDLLDLPAERGAARVALLLCREADEAAWRLRLGEDDEALHDFRVALRRLRSALRAWRAALPGKAGGPLARAVKEVAAWTGPARDAEVQRAWLASAREGLSPAGQAAADRLAARYEARRGAEAARLRDRAVPRWDRLSARLSRRLARRLEAGGAGRAPFGRALAERLREAQREVERRLWRVAGASDEARAHRARIAAKRLRYLLEPLRKSARASSKEAVAALKELQDLLGELHDRHVLAGELGALAEDGAGPGALADGLGELGRRARDDAEALFGRARAWREEGLLRLATEVERVARAAEGEPARDRAPATPA</sequence>
<dbReference type="Proteomes" id="UP001162734">
    <property type="component" value="Chromosome"/>
</dbReference>
<reference evidence="3" key="1">
    <citation type="journal article" date="2022" name="Int. J. Syst. Evol. Microbiol.">
        <title>Anaeromyxobacter oryzae sp. nov., Anaeromyxobacter diazotrophicus sp. nov. and Anaeromyxobacter paludicola sp. nov., isolated from paddy soils.</title>
        <authorList>
            <person name="Itoh H."/>
            <person name="Xu Z."/>
            <person name="Mise K."/>
            <person name="Masuda Y."/>
            <person name="Ushijima N."/>
            <person name="Hayakawa C."/>
            <person name="Shiratori Y."/>
            <person name="Senoo K."/>
        </authorList>
    </citation>
    <scope>NUCLEOTIDE SEQUENCE [LARGE SCALE GENOMIC DNA]</scope>
    <source>
        <strain evidence="3">Red630</strain>
    </source>
</reference>
<evidence type="ECO:0000259" key="1">
    <source>
        <dbReference type="PROSITE" id="PS51708"/>
    </source>
</evidence>
<gene>
    <name evidence="2" type="ORF">AMPC_39790</name>
</gene>
<evidence type="ECO:0000313" key="2">
    <source>
        <dbReference type="EMBL" id="BDG10866.1"/>
    </source>
</evidence>
<dbReference type="Gene3D" id="1.40.20.10">
    <property type="entry name" value="CHAD domain"/>
    <property type="match status" value="1"/>
</dbReference>
<dbReference type="InterPro" id="IPR007899">
    <property type="entry name" value="CHAD_dom"/>
</dbReference>
<feature type="domain" description="CHAD" evidence="1">
    <location>
        <begin position="9"/>
        <end position="288"/>
    </location>
</feature>
<dbReference type="PANTHER" id="PTHR39339">
    <property type="entry name" value="SLR1444 PROTEIN"/>
    <property type="match status" value="1"/>
</dbReference>
<proteinExistence type="predicted"/>
<name>A0ABN6NCQ0_9BACT</name>
<dbReference type="SMART" id="SM00880">
    <property type="entry name" value="CHAD"/>
    <property type="match status" value="1"/>
</dbReference>
<protein>
    <recommendedName>
        <fullName evidence="1">CHAD domain-containing protein</fullName>
    </recommendedName>
</protein>
<dbReference type="RefSeq" id="WP_248343456.1">
    <property type="nucleotide sequence ID" value="NZ_AP025592.1"/>
</dbReference>
<dbReference type="PANTHER" id="PTHR39339:SF1">
    <property type="entry name" value="CHAD DOMAIN-CONTAINING PROTEIN"/>
    <property type="match status" value="1"/>
</dbReference>